<dbReference type="EMBL" id="MCFD01000001">
    <property type="protein sequence ID" value="ORX73955.1"/>
    <property type="molecule type" value="Genomic_DNA"/>
</dbReference>
<evidence type="ECO:0000256" key="1">
    <source>
        <dbReference type="ARBA" id="ARBA00001326"/>
    </source>
</evidence>
<gene>
    <name evidence="9" type="ORF">DL89DRAFT_242762</name>
</gene>
<sequence length="463" mass="52489">MSTDHFSDFAPNKTPFKPLIASRDGLNFTYESLHDRVPHILTDIINGYYTAIQDYDGPNKELAAAEGKQITSQLSKLKHEMVTDKPLSPLEDDGLGDTQAWNDWLQRFFPGGTWYSTPFLTWETYMYRRIAAIFRTSKHWNTFDFFFAKKEATFKASKAAVAKLCKRVDELTNECLADIKNTTKLHVTFIELLQASLWGNQTDLSMFPDLDSARIEEMQARISSGENNAKIVANDGEKIWEIVSTLQGGRVDIVLDNSGFELLQDVLLAHWLVKVGYAKNVVFHPKRVPWYVSDVTNEDFHWLVDSMRNPHFVDGADVSSDDKKALQAMGEQWSKYLADGVWSLQDELYWTGPYGYRYLPTEGKAVWEDLTKSDIVMFKGDLNYRKLIYDLEWPHATPFVAAIGPIADAPNAPAIVALRTSKCDTVVGVANEKSTSLAATEPDWMVSGKYGMIQLSPGRWQKH</sequence>
<comment type="catalytic activity">
    <reaction evidence="1 7">
        <text>beta-D-fructose 1-phosphate + H2O = D-fructose + phosphate</text>
        <dbReference type="Rhea" id="RHEA:35603"/>
        <dbReference type="ChEBI" id="CHEBI:15377"/>
        <dbReference type="ChEBI" id="CHEBI:37721"/>
        <dbReference type="ChEBI" id="CHEBI:43474"/>
        <dbReference type="ChEBI" id="CHEBI:138881"/>
    </reaction>
</comment>
<dbReference type="RefSeq" id="XP_040747166.1">
    <property type="nucleotide sequence ID" value="XM_040885014.1"/>
</dbReference>
<keyword evidence="10" id="KW-1185">Reference proteome</keyword>
<dbReference type="GO" id="GO:0046872">
    <property type="term" value="F:metal ion binding"/>
    <property type="evidence" value="ECO:0007669"/>
    <property type="project" value="UniProtKB-UniRule"/>
</dbReference>
<evidence type="ECO:0000313" key="9">
    <source>
        <dbReference type="EMBL" id="ORX73955.1"/>
    </source>
</evidence>
<dbReference type="InterPro" id="IPR002791">
    <property type="entry name" value="ARMT1-like_metal-bd"/>
</dbReference>
<evidence type="ECO:0000256" key="2">
    <source>
        <dbReference type="ARBA" id="ARBA00009519"/>
    </source>
</evidence>
<dbReference type="EC" id="3.1.3.-" evidence="7"/>
<dbReference type="GO" id="GO:0006974">
    <property type="term" value="P:DNA damage response"/>
    <property type="evidence" value="ECO:0007669"/>
    <property type="project" value="TreeGrafter"/>
</dbReference>
<dbReference type="Pfam" id="PF01937">
    <property type="entry name" value="ARMT1-like_dom"/>
    <property type="match status" value="1"/>
</dbReference>
<dbReference type="InterPro" id="IPR036075">
    <property type="entry name" value="ARMT-1-like_metal-bd_sf"/>
</dbReference>
<evidence type="ECO:0000256" key="7">
    <source>
        <dbReference type="RuleBase" id="RU367030"/>
    </source>
</evidence>
<comment type="domain">
    <text evidence="7">Subfamily III proteins have a conserved RTxK motif about 40-50 residues from the C-terminus; the threonine may be replaced by serine or cysteine.</text>
</comment>
<dbReference type="Gene3D" id="3.40.50.10880">
    <property type="entry name" value="Uncharacterised protein PF01937, DUF89, domain 3"/>
    <property type="match status" value="1"/>
</dbReference>
<dbReference type="PANTHER" id="PTHR12260">
    <property type="entry name" value="DAMAGE-CONTROL PHOSPHATASE ARMT1"/>
    <property type="match status" value="1"/>
</dbReference>
<comment type="catalytic activity">
    <reaction evidence="6 7">
        <text>beta-D-fructose 6-phosphate = dihydroxyacetone + D-glyceraldehyde 3-phosphate</text>
        <dbReference type="Rhea" id="RHEA:28002"/>
        <dbReference type="ChEBI" id="CHEBI:16016"/>
        <dbReference type="ChEBI" id="CHEBI:57634"/>
        <dbReference type="ChEBI" id="CHEBI:59776"/>
    </reaction>
</comment>
<dbReference type="GeneID" id="63801662"/>
<dbReference type="STRING" id="61395.A0A1Y1WKR1"/>
<comment type="function">
    <text evidence="7">Metal-dependent phosphatase that shows phosphatase activity against several substrates, including fructose-1-phosphate and fructose-6-phosphate. Its preference for fructose-1-phosphate, a strong glycating agent that causes DNA damage rather than a canonical yeast metabolite, suggests a damage-control function in hexose phosphate metabolism.</text>
</comment>
<evidence type="ECO:0000256" key="4">
    <source>
        <dbReference type="ARBA" id="ARBA00022801"/>
    </source>
</evidence>
<dbReference type="PANTHER" id="PTHR12260:SF6">
    <property type="entry name" value="DAMAGE-CONTROL PHOSPHATASE ARMT1"/>
    <property type="match status" value="1"/>
</dbReference>
<reference evidence="9 10" key="1">
    <citation type="submission" date="2016-07" db="EMBL/GenBank/DDBJ databases">
        <title>Pervasive Adenine N6-methylation of Active Genes in Fungi.</title>
        <authorList>
            <consortium name="DOE Joint Genome Institute"/>
            <person name="Mondo S.J."/>
            <person name="Dannebaum R.O."/>
            <person name="Kuo R.C."/>
            <person name="Labutti K."/>
            <person name="Haridas S."/>
            <person name="Kuo A."/>
            <person name="Salamov A."/>
            <person name="Ahrendt S.R."/>
            <person name="Lipzen A."/>
            <person name="Sullivan W."/>
            <person name="Andreopoulos W.B."/>
            <person name="Clum A."/>
            <person name="Lindquist E."/>
            <person name="Daum C."/>
            <person name="Ramamoorthy G.K."/>
            <person name="Gryganskyi A."/>
            <person name="Culley D."/>
            <person name="Magnuson J.K."/>
            <person name="James T.Y."/>
            <person name="O'Malley M.A."/>
            <person name="Stajich J.E."/>
            <person name="Spatafora J.W."/>
            <person name="Visel A."/>
            <person name="Grigoriev I.V."/>
        </authorList>
    </citation>
    <scope>NUCLEOTIDE SEQUENCE [LARGE SCALE GENOMIC DNA]</scope>
    <source>
        <strain evidence="9 10">ATCC 12442</strain>
    </source>
</reference>
<evidence type="ECO:0000259" key="8">
    <source>
        <dbReference type="Pfam" id="PF01937"/>
    </source>
</evidence>
<evidence type="ECO:0000256" key="6">
    <source>
        <dbReference type="ARBA" id="ARBA00048809"/>
    </source>
</evidence>
<keyword evidence="5 7" id="KW-0464">Manganese</keyword>
<name>A0A1Y1WKR1_9FUNG</name>
<dbReference type="GO" id="GO:0097023">
    <property type="term" value="F:fructose 6-phosphate aldolase activity"/>
    <property type="evidence" value="ECO:0007669"/>
    <property type="project" value="RHEA"/>
</dbReference>
<comment type="caution">
    <text evidence="9">The sequence shown here is derived from an EMBL/GenBank/DDBJ whole genome shotgun (WGS) entry which is preliminary data.</text>
</comment>
<dbReference type="Proteomes" id="UP000193922">
    <property type="component" value="Unassembled WGS sequence"/>
</dbReference>
<dbReference type="GO" id="GO:0103026">
    <property type="term" value="F:fructose-1-phosphatase activity"/>
    <property type="evidence" value="ECO:0007669"/>
    <property type="project" value="RHEA"/>
</dbReference>
<dbReference type="GO" id="GO:0005634">
    <property type="term" value="C:nucleus"/>
    <property type="evidence" value="ECO:0007669"/>
    <property type="project" value="TreeGrafter"/>
</dbReference>
<protein>
    <recommendedName>
        <fullName evidence="7">Sugar phosphate phosphatase</fullName>
        <ecNumber evidence="7">3.1.3.-</ecNumber>
    </recommendedName>
</protein>
<feature type="domain" description="Damage-control phosphatase ARMT1-like metal-binding" evidence="8">
    <location>
        <begin position="34"/>
        <end position="433"/>
    </location>
</feature>
<keyword evidence="3 7" id="KW-0479">Metal-binding</keyword>
<proteinExistence type="inferred from homology"/>
<evidence type="ECO:0000256" key="5">
    <source>
        <dbReference type="ARBA" id="ARBA00023211"/>
    </source>
</evidence>
<keyword evidence="4 7" id="KW-0378">Hydrolase</keyword>
<accession>A0A1Y1WKR1</accession>
<dbReference type="AlphaFoldDB" id="A0A1Y1WKR1"/>
<comment type="similarity">
    <text evidence="2 7">Belongs to the damage-control phosphatase family. Sugar phosphate phosphatase III subfamily.</text>
</comment>
<dbReference type="InterPro" id="IPR039763">
    <property type="entry name" value="ARMT1"/>
</dbReference>
<evidence type="ECO:0000313" key="10">
    <source>
        <dbReference type="Proteomes" id="UP000193922"/>
    </source>
</evidence>
<comment type="cofactor">
    <cofactor evidence="7">
        <name>Mn(2+)</name>
        <dbReference type="ChEBI" id="CHEBI:29035"/>
    </cofactor>
    <cofactor evidence="7">
        <name>Ni(2+)</name>
        <dbReference type="ChEBI" id="CHEBI:49786"/>
    </cofactor>
</comment>
<evidence type="ECO:0000256" key="3">
    <source>
        <dbReference type="ARBA" id="ARBA00022723"/>
    </source>
</evidence>
<dbReference type="SUPFAM" id="SSF111321">
    <property type="entry name" value="AF1104-like"/>
    <property type="match status" value="1"/>
</dbReference>
<dbReference type="OrthoDB" id="541375at2759"/>
<dbReference type="Gene3D" id="1.20.930.60">
    <property type="match status" value="1"/>
</dbReference>
<organism evidence="9 10">
    <name type="scientific">Linderina pennispora</name>
    <dbReference type="NCBI Taxonomy" id="61395"/>
    <lineage>
        <taxon>Eukaryota</taxon>
        <taxon>Fungi</taxon>
        <taxon>Fungi incertae sedis</taxon>
        <taxon>Zoopagomycota</taxon>
        <taxon>Kickxellomycotina</taxon>
        <taxon>Kickxellomycetes</taxon>
        <taxon>Kickxellales</taxon>
        <taxon>Kickxellaceae</taxon>
        <taxon>Linderina</taxon>
    </lineage>
</organism>